<reference evidence="1" key="1">
    <citation type="journal article" date="2020" name="Stud. Mycol.">
        <title>101 Dothideomycetes genomes: a test case for predicting lifestyles and emergence of pathogens.</title>
        <authorList>
            <person name="Haridas S."/>
            <person name="Albert R."/>
            <person name="Binder M."/>
            <person name="Bloem J."/>
            <person name="Labutti K."/>
            <person name="Salamov A."/>
            <person name="Andreopoulos B."/>
            <person name="Baker S."/>
            <person name="Barry K."/>
            <person name="Bills G."/>
            <person name="Bluhm B."/>
            <person name="Cannon C."/>
            <person name="Castanera R."/>
            <person name="Culley D."/>
            <person name="Daum C."/>
            <person name="Ezra D."/>
            <person name="Gonzalez J."/>
            <person name="Henrissat B."/>
            <person name="Kuo A."/>
            <person name="Liang C."/>
            <person name="Lipzen A."/>
            <person name="Lutzoni F."/>
            <person name="Magnuson J."/>
            <person name="Mondo S."/>
            <person name="Nolan M."/>
            <person name="Ohm R."/>
            <person name="Pangilinan J."/>
            <person name="Park H.-J."/>
            <person name="Ramirez L."/>
            <person name="Alfaro M."/>
            <person name="Sun H."/>
            <person name="Tritt A."/>
            <person name="Yoshinaga Y."/>
            <person name="Zwiers L.-H."/>
            <person name="Turgeon B."/>
            <person name="Goodwin S."/>
            <person name="Spatafora J."/>
            <person name="Crous P."/>
            <person name="Grigoriev I."/>
        </authorList>
    </citation>
    <scope>NUCLEOTIDE SEQUENCE</scope>
    <source>
        <strain evidence="1">SCOH1-5</strain>
    </source>
</reference>
<accession>A0A6A6FQR7</accession>
<keyword evidence="2" id="KW-1185">Reference proteome</keyword>
<name>A0A6A6FQR7_9PEZI</name>
<proteinExistence type="predicted"/>
<dbReference type="Proteomes" id="UP000799539">
    <property type="component" value="Unassembled WGS sequence"/>
</dbReference>
<protein>
    <submittedName>
        <fullName evidence="1">Uncharacterized protein</fullName>
    </submittedName>
</protein>
<evidence type="ECO:0000313" key="2">
    <source>
        <dbReference type="Proteomes" id="UP000799539"/>
    </source>
</evidence>
<evidence type="ECO:0000313" key="1">
    <source>
        <dbReference type="EMBL" id="KAF2215812.1"/>
    </source>
</evidence>
<dbReference type="AlphaFoldDB" id="A0A6A6FQR7"/>
<sequence length="91" mass="9668">MRSQPLSFPSKGCSPIRTPTNAPIGCCDSASQLFAPVVGGDPDETPLDLTNRETFSNHPLRCPSVLVRHSALKISSRKRSCALASSCLNGL</sequence>
<gene>
    <name evidence="1" type="ORF">CERZMDRAFT_104907</name>
</gene>
<dbReference type="EMBL" id="ML992665">
    <property type="protein sequence ID" value="KAF2215812.1"/>
    <property type="molecule type" value="Genomic_DNA"/>
</dbReference>
<organism evidence="1 2">
    <name type="scientific">Cercospora zeae-maydis SCOH1-5</name>
    <dbReference type="NCBI Taxonomy" id="717836"/>
    <lineage>
        <taxon>Eukaryota</taxon>
        <taxon>Fungi</taxon>
        <taxon>Dikarya</taxon>
        <taxon>Ascomycota</taxon>
        <taxon>Pezizomycotina</taxon>
        <taxon>Dothideomycetes</taxon>
        <taxon>Dothideomycetidae</taxon>
        <taxon>Mycosphaerellales</taxon>
        <taxon>Mycosphaerellaceae</taxon>
        <taxon>Cercospora</taxon>
    </lineage>
</organism>